<dbReference type="Proteomes" id="UP000465810">
    <property type="component" value="Unassembled WGS sequence"/>
</dbReference>
<dbReference type="AlphaFoldDB" id="A0A7X4GKI5"/>
<protein>
    <submittedName>
        <fullName evidence="2">Uncharacterized protein</fullName>
    </submittedName>
</protein>
<keyword evidence="1" id="KW-0812">Transmembrane</keyword>
<feature type="transmembrane region" description="Helical" evidence="1">
    <location>
        <begin position="51"/>
        <end position="69"/>
    </location>
</feature>
<comment type="caution">
    <text evidence="2">The sequence shown here is derived from an EMBL/GenBank/DDBJ whole genome shotgun (WGS) entry which is preliminary data.</text>
</comment>
<keyword evidence="3" id="KW-1185">Reference proteome</keyword>
<sequence>MAATSHVSMFACPHVTLIRACRQGGIANTGVNIYYFITMIYASRCGERGNVLFLILIAVALFAALAYAITSSSRSSTSSVTAESAKATASEILSYANSLRNAVMRLEISNGCEIKEINFQNTVDTGYTALYPRSDKSCDMFSSTGGNLSWVKANPNWFIPQAEASSGAYASYESGAYGRFYFSNSVCVTNVGTGDCPTGGAGNELVFGLHFLKREICQAFNELGNQIMADTGVSILGKPDGGNRYRGNFNASSIYINNSGEMMGCGKTTKTGYTFYYVLKAR</sequence>
<proteinExistence type="predicted"/>
<keyword evidence="1" id="KW-0472">Membrane</keyword>
<evidence type="ECO:0000313" key="3">
    <source>
        <dbReference type="Proteomes" id="UP000465810"/>
    </source>
</evidence>
<organism evidence="2 3">
    <name type="scientific">Novosphingobium silvae</name>
    <dbReference type="NCBI Taxonomy" id="2692619"/>
    <lineage>
        <taxon>Bacteria</taxon>
        <taxon>Pseudomonadati</taxon>
        <taxon>Pseudomonadota</taxon>
        <taxon>Alphaproteobacteria</taxon>
        <taxon>Sphingomonadales</taxon>
        <taxon>Sphingomonadaceae</taxon>
        <taxon>Novosphingobium</taxon>
    </lineage>
</organism>
<reference evidence="2 3" key="1">
    <citation type="submission" date="2019-12" db="EMBL/GenBank/DDBJ databases">
        <authorList>
            <person name="Feng G."/>
            <person name="Zhu H."/>
        </authorList>
    </citation>
    <scope>NUCLEOTIDE SEQUENCE [LARGE SCALE GENOMIC DNA]</scope>
    <source>
        <strain evidence="2 3">FGD1</strain>
    </source>
</reference>
<keyword evidence="1" id="KW-1133">Transmembrane helix</keyword>
<evidence type="ECO:0000256" key="1">
    <source>
        <dbReference type="SAM" id="Phobius"/>
    </source>
</evidence>
<dbReference type="RefSeq" id="WP_160987567.1">
    <property type="nucleotide sequence ID" value="NZ_WVTD01000042.1"/>
</dbReference>
<accession>A0A7X4GKI5</accession>
<dbReference type="EMBL" id="WVTD01000042">
    <property type="protein sequence ID" value="MYM00333.1"/>
    <property type="molecule type" value="Genomic_DNA"/>
</dbReference>
<gene>
    <name evidence="2" type="ORF">GR702_21560</name>
</gene>
<evidence type="ECO:0000313" key="2">
    <source>
        <dbReference type="EMBL" id="MYM00333.1"/>
    </source>
</evidence>
<name>A0A7X4GKI5_9SPHN</name>